<proteinExistence type="predicted"/>
<comment type="caution">
    <text evidence="2">The sequence shown here is derived from an EMBL/GenBank/DDBJ whole genome shotgun (WGS) entry which is preliminary data.</text>
</comment>
<dbReference type="Proteomes" id="UP000255355">
    <property type="component" value="Unassembled WGS sequence"/>
</dbReference>
<accession>A0A370H707</accession>
<gene>
    <name evidence="2" type="ORF">DFR68_104482</name>
</gene>
<dbReference type="EMBL" id="QQAZ01000004">
    <property type="protein sequence ID" value="RDI51994.1"/>
    <property type="molecule type" value="Genomic_DNA"/>
</dbReference>
<evidence type="ECO:0000313" key="3">
    <source>
        <dbReference type="Proteomes" id="UP000255355"/>
    </source>
</evidence>
<name>A0A370H707_9NOCA</name>
<dbReference type="AlphaFoldDB" id="A0A370H707"/>
<dbReference type="InterPro" id="IPR025323">
    <property type="entry name" value="DUF4229"/>
</dbReference>
<dbReference type="STRING" id="1210089.GCA_001613165_06249"/>
<evidence type="ECO:0000313" key="2">
    <source>
        <dbReference type="EMBL" id="RDI51994.1"/>
    </source>
</evidence>
<keyword evidence="1" id="KW-1133">Transmembrane helix</keyword>
<dbReference type="Pfam" id="PF14012">
    <property type="entry name" value="DUF4229"/>
    <property type="match status" value="1"/>
</dbReference>
<keyword evidence="1" id="KW-0472">Membrane</keyword>
<feature type="transmembrane region" description="Helical" evidence="1">
    <location>
        <begin position="94"/>
        <end position="113"/>
    </location>
</feature>
<keyword evidence="3" id="KW-1185">Reference proteome</keyword>
<reference evidence="2 3" key="1">
    <citation type="submission" date="2018-07" db="EMBL/GenBank/DDBJ databases">
        <title>Genomic Encyclopedia of Type Strains, Phase IV (KMG-IV): sequencing the most valuable type-strain genomes for metagenomic binning, comparative biology and taxonomic classification.</title>
        <authorList>
            <person name="Goeker M."/>
        </authorList>
    </citation>
    <scope>NUCLEOTIDE SEQUENCE [LARGE SCALE GENOMIC DNA]</scope>
    <source>
        <strain evidence="2 3">DSM 44952</strain>
    </source>
</reference>
<protein>
    <submittedName>
        <fullName evidence="2">Uncharacterized protein DUF4229</fullName>
    </submittedName>
</protein>
<keyword evidence="1" id="KW-0812">Transmembrane</keyword>
<feature type="transmembrane region" description="Helical" evidence="1">
    <location>
        <begin position="63"/>
        <end position="88"/>
    </location>
</feature>
<sequence length="148" mass="16118">MAAYPQRLSSEYAAISLEADSGRGGDPARPSLRLVGVSDPSRPDGAPADRAQDSAGRRLARNLVLYTLARLLLVAVIAAVIVVLARLLAVDIPLIVALLFALIVAMPLSLVLFRRLRTRVNQDIAAVDEKRRTDKAQLRARMRGEEPR</sequence>
<evidence type="ECO:0000256" key="1">
    <source>
        <dbReference type="SAM" id="Phobius"/>
    </source>
</evidence>
<organism evidence="2 3">
    <name type="scientific">Nocardia mexicana</name>
    <dbReference type="NCBI Taxonomy" id="279262"/>
    <lineage>
        <taxon>Bacteria</taxon>
        <taxon>Bacillati</taxon>
        <taxon>Actinomycetota</taxon>
        <taxon>Actinomycetes</taxon>
        <taxon>Mycobacteriales</taxon>
        <taxon>Nocardiaceae</taxon>
        <taxon>Nocardia</taxon>
    </lineage>
</organism>